<reference evidence="2" key="1">
    <citation type="submission" date="2015-04" db="EMBL/GenBank/DDBJ databases">
        <authorList>
            <person name="Syromyatnikov M.Y."/>
            <person name="Popov V.N."/>
        </authorList>
    </citation>
    <scope>NUCLEOTIDE SEQUENCE</scope>
    <source>
        <tissue evidence="2">Venom duct</tissue>
    </source>
</reference>
<dbReference type="AlphaFoldDB" id="A0A0K8TUB5"/>
<organism evidence="2">
    <name type="scientific">Conus lenavati</name>
    <name type="common">Cone snail</name>
    <dbReference type="NCBI Taxonomy" id="1519839"/>
    <lineage>
        <taxon>Eukaryota</taxon>
        <taxon>Metazoa</taxon>
        <taxon>Spiralia</taxon>
        <taxon>Lophotrochozoa</taxon>
        <taxon>Mollusca</taxon>
        <taxon>Gastropoda</taxon>
        <taxon>Caenogastropoda</taxon>
        <taxon>Neogastropoda</taxon>
        <taxon>Conoidea</taxon>
        <taxon>Conidae</taxon>
        <taxon>Conus</taxon>
        <taxon>Splinoconus</taxon>
    </lineage>
</organism>
<dbReference type="EMBL" id="GCVH01000047">
    <property type="protein sequence ID" value="JAI17846.1"/>
    <property type="molecule type" value="Transcribed_RNA"/>
</dbReference>
<feature type="chain" id="PRO_5005520312" evidence="1">
    <location>
        <begin position="21"/>
        <end position="72"/>
    </location>
</feature>
<sequence>MKFSMMFILSLVLTLSMTDGFILRAENGGETFKQRSPDSVDLLTLLTKKWTNKCPNCPGDAICLTTSICPVE</sequence>
<evidence type="ECO:0000313" key="2">
    <source>
        <dbReference type="EMBL" id="JAI17846.1"/>
    </source>
</evidence>
<name>A0A0K8TUB5_CONLV</name>
<protein>
    <submittedName>
        <fullName evidence="2">Conopeptide</fullName>
    </submittedName>
</protein>
<evidence type="ECO:0000256" key="1">
    <source>
        <dbReference type="SAM" id="SignalP"/>
    </source>
</evidence>
<accession>A0A0K8TUB5</accession>
<keyword evidence="1" id="KW-0732">Signal</keyword>
<proteinExistence type="predicted"/>
<feature type="signal peptide" evidence="1">
    <location>
        <begin position="1"/>
        <end position="20"/>
    </location>
</feature>